<reference evidence="4 5" key="1">
    <citation type="submission" date="2019-12" db="EMBL/GenBank/DDBJ databases">
        <authorList>
            <person name="Yang R."/>
        </authorList>
    </citation>
    <scope>NUCLEOTIDE SEQUENCE [LARGE SCALE GENOMIC DNA]</scope>
    <source>
        <strain evidence="4 5">DONG20-135</strain>
    </source>
</reference>
<dbReference type="Pfam" id="PF00440">
    <property type="entry name" value="TetR_N"/>
    <property type="match status" value="1"/>
</dbReference>
<feature type="DNA-binding region" description="H-T-H motif" evidence="2">
    <location>
        <begin position="31"/>
        <end position="50"/>
    </location>
</feature>
<dbReference type="SUPFAM" id="SSF46689">
    <property type="entry name" value="Homeodomain-like"/>
    <property type="match status" value="1"/>
</dbReference>
<dbReference type="SUPFAM" id="SSF48498">
    <property type="entry name" value="Tetracyclin repressor-like, C-terminal domain"/>
    <property type="match status" value="1"/>
</dbReference>
<keyword evidence="1 2" id="KW-0238">DNA-binding</keyword>
<dbReference type="InterPro" id="IPR009057">
    <property type="entry name" value="Homeodomain-like_sf"/>
</dbReference>
<evidence type="ECO:0000256" key="2">
    <source>
        <dbReference type="PROSITE-ProRule" id="PRU00335"/>
    </source>
</evidence>
<gene>
    <name evidence="4" type="ORF">GSF08_09240</name>
</gene>
<dbReference type="PRINTS" id="PR00455">
    <property type="entry name" value="HTHTETR"/>
</dbReference>
<evidence type="ECO:0000313" key="4">
    <source>
        <dbReference type="EMBL" id="MXQ74121.1"/>
    </source>
</evidence>
<keyword evidence="5" id="KW-1185">Reference proteome</keyword>
<dbReference type="InterPro" id="IPR001647">
    <property type="entry name" value="HTH_TetR"/>
</dbReference>
<dbReference type="InterPro" id="IPR050624">
    <property type="entry name" value="HTH-type_Tx_Regulator"/>
</dbReference>
<name>A0A6N8U8C1_9FIRM</name>
<dbReference type="RefSeq" id="WP_160625508.1">
    <property type="nucleotide sequence ID" value="NZ_WUUQ01000003.1"/>
</dbReference>
<dbReference type="PANTHER" id="PTHR43479">
    <property type="entry name" value="ACREF/ENVCD OPERON REPRESSOR-RELATED"/>
    <property type="match status" value="1"/>
</dbReference>
<reference evidence="4 5" key="2">
    <citation type="submission" date="2020-01" db="EMBL/GenBank/DDBJ databases">
        <title>Clostridiaceae sp. nov. isolated from the gut of human by culturomics.</title>
        <authorList>
            <person name="Chang Y."/>
        </authorList>
    </citation>
    <scope>NUCLEOTIDE SEQUENCE [LARGE SCALE GENOMIC DNA]</scope>
    <source>
        <strain evidence="4 5">DONG20-135</strain>
    </source>
</reference>
<evidence type="ECO:0000313" key="5">
    <source>
        <dbReference type="Proteomes" id="UP000434036"/>
    </source>
</evidence>
<dbReference type="Gene3D" id="1.10.357.10">
    <property type="entry name" value="Tetracycline Repressor, domain 2"/>
    <property type="match status" value="1"/>
</dbReference>
<accession>A0A6N8U8C1</accession>
<protein>
    <submittedName>
        <fullName evidence="4">TetR family transcriptional regulator</fullName>
    </submittedName>
</protein>
<organism evidence="4 5">
    <name type="scientific">Copranaerobaculum intestinale</name>
    <dbReference type="NCBI Taxonomy" id="2692629"/>
    <lineage>
        <taxon>Bacteria</taxon>
        <taxon>Bacillati</taxon>
        <taxon>Bacillota</taxon>
        <taxon>Erysipelotrichia</taxon>
        <taxon>Erysipelotrichales</taxon>
        <taxon>Erysipelotrichaceae</taxon>
        <taxon>Copranaerobaculum</taxon>
    </lineage>
</organism>
<dbReference type="GO" id="GO:0003677">
    <property type="term" value="F:DNA binding"/>
    <property type="evidence" value="ECO:0007669"/>
    <property type="project" value="UniProtKB-UniRule"/>
</dbReference>
<dbReference type="EMBL" id="WUUQ01000003">
    <property type="protein sequence ID" value="MXQ74121.1"/>
    <property type="molecule type" value="Genomic_DNA"/>
</dbReference>
<proteinExistence type="predicted"/>
<evidence type="ECO:0000256" key="1">
    <source>
        <dbReference type="ARBA" id="ARBA00023125"/>
    </source>
</evidence>
<dbReference type="Proteomes" id="UP000434036">
    <property type="component" value="Unassembled WGS sequence"/>
</dbReference>
<dbReference type="PANTHER" id="PTHR43479:SF11">
    <property type="entry name" value="ACREF_ENVCD OPERON REPRESSOR-RELATED"/>
    <property type="match status" value="1"/>
</dbReference>
<dbReference type="Gene3D" id="1.10.10.60">
    <property type="entry name" value="Homeodomain-like"/>
    <property type="match status" value="1"/>
</dbReference>
<dbReference type="InterPro" id="IPR036271">
    <property type="entry name" value="Tet_transcr_reg_TetR-rel_C_sf"/>
</dbReference>
<dbReference type="AlphaFoldDB" id="A0A6N8U8C1"/>
<feature type="domain" description="HTH tetR-type" evidence="3">
    <location>
        <begin position="8"/>
        <end position="68"/>
    </location>
</feature>
<evidence type="ECO:0000259" key="3">
    <source>
        <dbReference type="PROSITE" id="PS50977"/>
    </source>
</evidence>
<dbReference type="PROSITE" id="PS50977">
    <property type="entry name" value="HTH_TETR_2"/>
    <property type="match status" value="1"/>
</dbReference>
<comment type="caution">
    <text evidence="4">The sequence shown here is derived from an EMBL/GenBank/DDBJ whole genome shotgun (WGS) entry which is preliminary data.</text>
</comment>
<sequence>MQFEELSKVKQEAIINAGLQVFGKSDYRHASTDDIARLAGVSKGSLFYYFHNKKELYGYLLEYAQQTIMKELRDDAIFQEPDFFVMMERSLKKKAELMKRNSYIFAFLLKAYPEVSEDAKDVVYEKYECLIDSTMTGILKHIDVNRFKDGVDVDKVWKLLYYFAEGYMRPFYTMEEPFDIDALADDFIGYMNMIKQYFYKEEYL</sequence>